<sequence length="170" mass="19410">MTLPELIVFDLDFTLWDCGGTWCDCLSPPFQIRRGRIVDRSGRHVRFYTGVISILDHCDEQRIPTALASRTEQPEWAKELLRLLEATHRFAFSEIYPSSKLKHFAALHRTTGIEFESMLFFDDEMRNIREVSQLGVTSVMVDDGLTLEVFDHGLRQFAANASSDRGNAKG</sequence>
<dbReference type="Proteomes" id="UP000321353">
    <property type="component" value="Chromosome"/>
</dbReference>
<dbReference type="GO" id="GO:0003993">
    <property type="term" value="F:acid phosphatase activity"/>
    <property type="evidence" value="ECO:0007669"/>
    <property type="project" value="TreeGrafter"/>
</dbReference>
<evidence type="ECO:0000313" key="1">
    <source>
        <dbReference type="EMBL" id="QEF99150.1"/>
    </source>
</evidence>
<dbReference type="Pfam" id="PF12689">
    <property type="entry name" value="Acid_PPase"/>
    <property type="match status" value="1"/>
</dbReference>
<dbReference type="PANTHER" id="PTHR17901:SF14">
    <property type="entry name" value="MAGNESIUM-DEPENDENT PHOSPHATASE 1"/>
    <property type="match status" value="1"/>
</dbReference>
<dbReference type="EMBL" id="CP036264">
    <property type="protein sequence ID" value="QEF99150.1"/>
    <property type="molecule type" value="Genomic_DNA"/>
</dbReference>
<dbReference type="SFLD" id="SFLDG01129">
    <property type="entry name" value="C1.5:_HAD__Beta-PGM__Phosphata"/>
    <property type="match status" value="1"/>
</dbReference>
<gene>
    <name evidence="1" type="ORF">Mal15_32100</name>
</gene>
<dbReference type="RefSeq" id="WP_147868599.1">
    <property type="nucleotide sequence ID" value="NZ_CP036264.1"/>
</dbReference>
<dbReference type="InterPro" id="IPR023214">
    <property type="entry name" value="HAD_sf"/>
</dbReference>
<protein>
    <submittedName>
        <fullName evidence="1">Acid Phosphatase</fullName>
    </submittedName>
</protein>
<dbReference type="Gene3D" id="3.40.50.1000">
    <property type="entry name" value="HAD superfamily/HAD-like"/>
    <property type="match status" value="1"/>
</dbReference>
<accession>A0A5B9MGK2</accession>
<proteinExistence type="predicted"/>
<name>A0A5B9MGK2_9BACT</name>
<dbReference type="SFLD" id="SFLDG01131">
    <property type="entry name" value="C1.5.2:_MDP_Like"/>
    <property type="match status" value="1"/>
</dbReference>
<dbReference type="SFLD" id="SFLDS00003">
    <property type="entry name" value="Haloacid_Dehalogenase"/>
    <property type="match status" value="1"/>
</dbReference>
<dbReference type="InterPro" id="IPR010036">
    <property type="entry name" value="MDP_1_eu_arc"/>
</dbReference>
<dbReference type="PANTHER" id="PTHR17901">
    <property type="entry name" value="MAGNESIUM-DEPENDENT PHOSPHATASE 1 MDP1"/>
    <property type="match status" value="1"/>
</dbReference>
<dbReference type="InterPro" id="IPR010033">
    <property type="entry name" value="HAD_SF_ppase_IIIC"/>
</dbReference>
<dbReference type="NCBIfam" id="TIGR01681">
    <property type="entry name" value="HAD-SF-IIIC"/>
    <property type="match status" value="1"/>
</dbReference>
<dbReference type="InterPro" id="IPR036412">
    <property type="entry name" value="HAD-like_sf"/>
</dbReference>
<keyword evidence="2" id="KW-1185">Reference proteome</keyword>
<organism evidence="1 2">
    <name type="scientific">Stieleria maiorica</name>
    <dbReference type="NCBI Taxonomy" id="2795974"/>
    <lineage>
        <taxon>Bacteria</taxon>
        <taxon>Pseudomonadati</taxon>
        <taxon>Planctomycetota</taxon>
        <taxon>Planctomycetia</taxon>
        <taxon>Pirellulales</taxon>
        <taxon>Pirellulaceae</taxon>
        <taxon>Stieleria</taxon>
    </lineage>
</organism>
<dbReference type="SUPFAM" id="SSF56784">
    <property type="entry name" value="HAD-like"/>
    <property type="match status" value="1"/>
</dbReference>
<evidence type="ECO:0000313" key="2">
    <source>
        <dbReference type="Proteomes" id="UP000321353"/>
    </source>
</evidence>
<reference evidence="1 2" key="1">
    <citation type="submission" date="2019-02" db="EMBL/GenBank/DDBJ databases">
        <title>Planctomycetal bacteria perform biofilm scaping via a novel small molecule.</title>
        <authorList>
            <person name="Jeske O."/>
            <person name="Boedeker C."/>
            <person name="Wiegand S."/>
            <person name="Breitling P."/>
            <person name="Kallscheuer N."/>
            <person name="Jogler M."/>
            <person name="Rohde M."/>
            <person name="Petersen J."/>
            <person name="Medema M.H."/>
            <person name="Surup F."/>
            <person name="Jogler C."/>
        </authorList>
    </citation>
    <scope>NUCLEOTIDE SEQUENCE [LARGE SCALE GENOMIC DNA]</scope>
    <source>
        <strain evidence="1 2">Mal15</strain>
    </source>
</reference>
<dbReference type="AlphaFoldDB" id="A0A5B9MGK2"/>
<dbReference type="KEGG" id="smam:Mal15_32100"/>
<dbReference type="NCBIfam" id="TIGR01685">
    <property type="entry name" value="MDP-1"/>
    <property type="match status" value="1"/>
</dbReference>